<protein>
    <submittedName>
        <fullName evidence="1">Uncharacterized protein</fullName>
    </submittedName>
</protein>
<proteinExistence type="predicted"/>
<accession>A0ACC2P894</accession>
<name>A0ACC2P894_9HYME</name>
<organism evidence="1 2">
    <name type="scientific">Eretmocerus hayati</name>
    <dbReference type="NCBI Taxonomy" id="131215"/>
    <lineage>
        <taxon>Eukaryota</taxon>
        <taxon>Metazoa</taxon>
        <taxon>Ecdysozoa</taxon>
        <taxon>Arthropoda</taxon>
        <taxon>Hexapoda</taxon>
        <taxon>Insecta</taxon>
        <taxon>Pterygota</taxon>
        <taxon>Neoptera</taxon>
        <taxon>Endopterygota</taxon>
        <taxon>Hymenoptera</taxon>
        <taxon>Apocrita</taxon>
        <taxon>Proctotrupomorpha</taxon>
        <taxon>Chalcidoidea</taxon>
        <taxon>Aphelinidae</taxon>
        <taxon>Aphelininae</taxon>
        <taxon>Eretmocerus</taxon>
    </lineage>
</organism>
<dbReference type="Proteomes" id="UP001239111">
    <property type="component" value="Chromosome 2"/>
</dbReference>
<sequence length="217" mass="24274">MDELLDAIAKNSDTSAPASHLKSKYGPLIERVFQGEENYLRRVIDSKNVELVKLFLEFCVPPNRSDARSLDHLLCEVAKLDDFELSINIARLLINAGANISKLDGSHKSSYQYAAEKGNIQLLHPLLNSSSDVDCNSGYLALIEAIKQQNVPMAIILIDAIKMRLPLKDLGRCLHFPIYNNAELVQLLIDSGAPTDHASRSRRFDHAFEQSCIIWKS</sequence>
<gene>
    <name evidence="1" type="ORF">QAD02_015301</name>
</gene>
<dbReference type="EMBL" id="CM056742">
    <property type="protein sequence ID" value="KAJ8679514.1"/>
    <property type="molecule type" value="Genomic_DNA"/>
</dbReference>
<evidence type="ECO:0000313" key="2">
    <source>
        <dbReference type="Proteomes" id="UP001239111"/>
    </source>
</evidence>
<comment type="caution">
    <text evidence="1">The sequence shown here is derived from an EMBL/GenBank/DDBJ whole genome shotgun (WGS) entry which is preliminary data.</text>
</comment>
<reference evidence="1" key="1">
    <citation type="submission" date="2023-04" db="EMBL/GenBank/DDBJ databases">
        <title>A chromosome-level genome assembly of the parasitoid wasp Eretmocerus hayati.</title>
        <authorList>
            <person name="Zhong Y."/>
            <person name="Liu S."/>
            <person name="Liu Y."/>
        </authorList>
    </citation>
    <scope>NUCLEOTIDE SEQUENCE</scope>
    <source>
        <strain evidence="1">ZJU_SS_LIU_2023</strain>
    </source>
</reference>
<evidence type="ECO:0000313" key="1">
    <source>
        <dbReference type="EMBL" id="KAJ8679514.1"/>
    </source>
</evidence>
<keyword evidence="2" id="KW-1185">Reference proteome</keyword>